<accession>A0A699I6E1</accession>
<dbReference type="PANTHER" id="PTHR11439">
    <property type="entry name" value="GAG-POL-RELATED RETROTRANSPOSON"/>
    <property type="match status" value="1"/>
</dbReference>
<dbReference type="EMBL" id="BKCJ010267142">
    <property type="protein sequence ID" value="GEZ33889.1"/>
    <property type="molecule type" value="Genomic_DNA"/>
</dbReference>
<dbReference type="Pfam" id="PF07727">
    <property type="entry name" value="RVT_2"/>
    <property type="match status" value="1"/>
</dbReference>
<proteinExistence type="predicted"/>
<evidence type="ECO:0000313" key="2">
    <source>
        <dbReference type="EMBL" id="GEZ33889.1"/>
    </source>
</evidence>
<feature type="domain" description="Reverse transcriptase Ty1/copia-type" evidence="1">
    <location>
        <begin position="174"/>
        <end position="311"/>
    </location>
</feature>
<sequence>LEPNLSNLNKTRKSSNPTISQVLEISKKDLEYLFHNFYDEYFDSSNITKSPTTNVETSNNEIPLHEGEVLHKVFESFQEESSSSSLNDDVQQSSEEVMVPPTNTQSVLNESVSNVNEASTSDNVFNERLKYAYFDATTMFHDPSNVHTFYQPCPHEKNGIEPANVAEALTDVDWNKKDKSSLVIQNKATLVAVGYCQQEGIDYDETFAPVARIVAIHIFLAYVAHNDFTVFQIDVKTAFLNGILKEEVYVGQPLSFVSKQYPNHMYAQDKALYGLKQAPRAWYDVVLKFLIDSDFQKGLIDTTLFIKKKGDKFVYWSSKKQNYGYISTAESEYVVVSGCCAQVLWMRTQLTNYGFLYDKVPIYCDSNSAISISYNPVQHTQTKHIDVRYHFIKDPVEKGTIEL</sequence>
<dbReference type="InterPro" id="IPR013103">
    <property type="entry name" value="RVT_2"/>
</dbReference>
<comment type="caution">
    <text evidence="2">The sequence shown here is derived from an EMBL/GenBank/DDBJ whole genome shotgun (WGS) entry which is preliminary data.</text>
</comment>
<dbReference type="CDD" id="cd09272">
    <property type="entry name" value="RNase_HI_RT_Ty1"/>
    <property type="match status" value="1"/>
</dbReference>
<protein>
    <submittedName>
        <fullName evidence="2">Copia protein</fullName>
    </submittedName>
</protein>
<gene>
    <name evidence="2" type="ORF">Tci_505862</name>
</gene>
<evidence type="ECO:0000259" key="1">
    <source>
        <dbReference type="Pfam" id="PF07727"/>
    </source>
</evidence>
<feature type="non-terminal residue" evidence="2">
    <location>
        <position position="1"/>
    </location>
</feature>
<dbReference type="AlphaFoldDB" id="A0A699I6E1"/>
<reference evidence="2" key="1">
    <citation type="journal article" date="2019" name="Sci. Rep.">
        <title>Draft genome of Tanacetum cinerariifolium, the natural source of mosquito coil.</title>
        <authorList>
            <person name="Yamashiro T."/>
            <person name="Shiraishi A."/>
            <person name="Satake H."/>
            <person name="Nakayama K."/>
        </authorList>
    </citation>
    <scope>NUCLEOTIDE SEQUENCE</scope>
</reference>
<dbReference type="PANTHER" id="PTHR11439:SF495">
    <property type="entry name" value="REVERSE TRANSCRIPTASE, RNA-DEPENDENT DNA POLYMERASE-RELATED"/>
    <property type="match status" value="1"/>
</dbReference>
<name>A0A699I6E1_TANCI</name>
<organism evidence="2">
    <name type="scientific">Tanacetum cinerariifolium</name>
    <name type="common">Dalmatian daisy</name>
    <name type="synonym">Chrysanthemum cinerariifolium</name>
    <dbReference type="NCBI Taxonomy" id="118510"/>
    <lineage>
        <taxon>Eukaryota</taxon>
        <taxon>Viridiplantae</taxon>
        <taxon>Streptophyta</taxon>
        <taxon>Embryophyta</taxon>
        <taxon>Tracheophyta</taxon>
        <taxon>Spermatophyta</taxon>
        <taxon>Magnoliopsida</taxon>
        <taxon>eudicotyledons</taxon>
        <taxon>Gunneridae</taxon>
        <taxon>Pentapetalae</taxon>
        <taxon>asterids</taxon>
        <taxon>campanulids</taxon>
        <taxon>Asterales</taxon>
        <taxon>Asteraceae</taxon>
        <taxon>Asteroideae</taxon>
        <taxon>Anthemideae</taxon>
        <taxon>Anthemidinae</taxon>
        <taxon>Tanacetum</taxon>
    </lineage>
</organism>